<comment type="similarity">
    <text evidence="2">Belongs to the BCCT transporter (TC 2.A.15) family.</text>
</comment>
<organism evidence="9 10">
    <name type="scientific">Vibrio albus</name>
    <dbReference type="NCBI Taxonomy" id="2200953"/>
    <lineage>
        <taxon>Bacteria</taxon>
        <taxon>Pseudomonadati</taxon>
        <taxon>Pseudomonadota</taxon>
        <taxon>Gammaproteobacteria</taxon>
        <taxon>Vibrionales</taxon>
        <taxon>Vibrionaceae</taxon>
        <taxon>Vibrio</taxon>
    </lineage>
</organism>
<dbReference type="InterPro" id="IPR000060">
    <property type="entry name" value="BCCT_transptr"/>
</dbReference>
<comment type="caution">
    <text evidence="9">The sequence shown here is derived from an EMBL/GenBank/DDBJ whole genome shotgun (WGS) entry which is preliminary data.</text>
</comment>
<feature type="transmembrane region" description="Helical" evidence="8">
    <location>
        <begin position="412"/>
        <end position="440"/>
    </location>
</feature>
<accession>A0A2U3BC22</accession>
<evidence type="ECO:0000256" key="1">
    <source>
        <dbReference type="ARBA" id="ARBA00004651"/>
    </source>
</evidence>
<dbReference type="PANTHER" id="PTHR30047">
    <property type="entry name" value="HIGH-AFFINITY CHOLINE TRANSPORT PROTEIN-RELATED"/>
    <property type="match status" value="1"/>
</dbReference>
<comment type="subcellular location">
    <subcellularLocation>
        <location evidence="1">Cell membrane</location>
        <topology evidence="1">Multi-pass membrane protein</topology>
    </subcellularLocation>
</comment>
<evidence type="ECO:0000256" key="6">
    <source>
        <dbReference type="ARBA" id="ARBA00022989"/>
    </source>
</evidence>
<protein>
    <submittedName>
        <fullName evidence="9">BCCT transporter</fullName>
    </submittedName>
</protein>
<evidence type="ECO:0000256" key="8">
    <source>
        <dbReference type="SAM" id="Phobius"/>
    </source>
</evidence>
<dbReference type="PANTHER" id="PTHR30047:SF7">
    <property type="entry name" value="HIGH-AFFINITY CHOLINE TRANSPORT PROTEIN"/>
    <property type="match status" value="1"/>
</dbReference>
<dbReference type="RefSeq" id="WP_109318665.1">
    <property type="nucleotide sequence ID" value="NZ_QFWT01000002.1"/>
</dbReference>
<dbReference type="Pfam" id="PF02028">
    <property type="entry name" value="BCCT"/>
    <property type="match status" value="1"/>
</dbReference>
<keyword evidence="3" id="KW-0813">Transport</keyword>
<dbReference type="EMBL" id="QFWT01000002">
    <property type="protein sequence ID" value="PWI34327.1"/>
    <property type="molecule type" value="Genomic_DNA"/>
</dbReference>
<gene>
    <name evidence="9" type="ORF">DI392_04235</name>
</gene>
<feature type="transmembrane region" description="Helical" evidence="8">
    <location>
        <begin position="208"/>
        <end position="232"/>
    </location>
</feature>
<evidence type="ECO:0000313" key="10">
    <source>
        <dbReference type="Proteomes" id="UP000245362"/>
    </source>
</evidence>
<dbReference type="PROSITE" id="PS01303">
    <property type="entry name" value="BCCT"/>
    <property type="match status" value="1"/>
</dbReference>
<feature type="transmembrane region" description="Helical" evidence="8">
    <location>
        <begin position="33"/>
        <end position="51"/>
    </location>
</feature>
<evidence type="ECO:0000256" key="7">
    <source>
        <dbReference type="ARBA" id="ARBA00023136"/>
    </source>
</evidence>
<sequence>MTKGVDKYSIDSTDYTVGQDNIQKWGFDVHNPVFGISAGLILLFLVATLVSDADSAKSVLDGIKWQIIGSFDWLFIWSGNIFVLFCLILVVSPFGKIRLGGESAVADHSYVSWLAMLFAAGMGIGLMFWSVAEPVAYYTGWYETPLGVEANTPEAAKLALGATMFHWGLHPWAIYGVVALSLAFFAYNKGLPLSIRSIFYPLLGDRAWGWAGHVVDILAVVATLFGLATSLGLGAQQAASGIHHVFGIDAGIGLQIIVIIGVTALATLSVVRGIEGGVKLLSNINMIVAFLLLILVALICYAVALGSIPTTLMAYIENIIPLSNPHGRTDEAWFQGWTVFYWAWWISWSPFVGMFIARVSKGRTVREFITAVLLVPTAVTIIWMSVFGGVALDQVINGVGELGLNGLTDVPLAMFQAFDVLPFGTVLSIVAVILVLVFFITSSDSGSLVIDSITAGGKIDAPVPQRVFWAVMEGSIAAALLWIGGTEAIQALQAGAISTALPFTVILLLMCVSLIKGMSTERFTR</sequence>
<feature type="transmembrane region" description="Helical" evidence="8">
    <location>
        <begin position="252"/>
        <end position="274"/>
    </location>
</feature>
<evidence type="ECO:0000256" key="4">
    <source>
        <dbReference type="ARBA" id="ARBA00022475"/>
    </source>
</evidence>
<reference evidence="9 10" key="1">
    <citation type="submission" date="2018-05" db="EMBL/GenBank/DDBJ databases">
        <title>Vibrio limimaris sp. nov., isolated from marine sediment.</title>
        <authorList>
            <person name="Li C.-M."/>
        </authorList>
    </citation>
    <scope>NUCLEOTIDE SEQUENCE [LARGE SCALE GENOMIC DNA]</scope>
    <source>
        <strain evidence="9 10">E4404</strain>
    </source>
</reference>
<feature type="transmembrane region" description="Helical" evidence="8">
    <location>
        <begin position="336"/>
        <end position="356"/>
    </location>
</feature>
<dbReference type="AlphaFoldDB" id="A0A2U3BC22"/>
<evidence type="ECO:0000256" key="5">
    <source>
        <dbReference type="ARBA" id="ARBA00022692"/>
    </source>
</evidence>
<dbReference type="Proteomes" id="UP000245362">
    <property type="component" value="Unassembled WGS sequence"/>
</dbReference>
<dbReference type="NCBIfam" id="TIGR00842">
    <property type="entry name" value="bcct"/>
    <property type="match status" value="1"/>
</dbReference>
<feature type="transmembrane region" description="Helical" evidence="8">
    <location>
        <begin position="169"/>
        <end position="187"/>
    </location>
</feature>
<dbReference type="GO" id="GO:0022857">
    <property type="term" value="F:transmembrane transporter activity"/>
    <property type="evidence" value="ECO:0007669"/>
    <property type="project" value="InterPro"/>
</dbReference>
<feature type="transmembrane region" description="Helical" evidence="8">
    <location>
        <begin position="491"/>
        <end position="515"/>
    </location>
</feature>
<dbReference type="GO" id="GO:0005886">
    <property type="term" value="C:plasma membrane"/>
    <property type="evidence" value="ECO:0007669"/>
    <property type="project" value="UniProtKB-SubCell"/>
</dbReference>
<evidence type="ECO:0000256" key="2">
    <source>
        <dbReference type="ARBA" id="ARBA00005658"/>
    </source>
</evidence>
<feature type="transmembrane region" description="Helical" evidence="8">
    <location>
        <begin position="368"/>
        <end position="392"/>
    </location>
</feature>
<keyword evidence="10" id="KW-1185">Reference proteome</keyword>
<keyword evidence="7 8" id="KW-0472">Membrane</keyword>
<name>A0A2U3BC22_9VIBR</name>
<proteinExistence type="inferred from homology"/>
<dbReference type="InterPro" id="IPR018093">
    <property type="entry name" value="BCCT_CS"/>
</dbReference>
<evidence type="ECO:0000313" key="9">
    <source>
        <dbReference type="EMBL" id="PWI34327.1"/>
    </source>
</evidence>
<keyword evidence="6 8" id="KW-1133">Transmembrane helix</keyword>
<feature type="transmembrane region" description="Helical" evidence="8">
    <location>
        <begin position="71"/>
        <end position="91"/>
    </location>
</feature>
<keyword evidence="4" id="KW-1003">Cell membrane</keyword>
<feature type="transmembrane region" description="Helical" evidence="8">
    <location>
        <begin position="286"/>
        <end position="316"/>
    </location>
</feature>
<dbReference type="OrthoDB" id="9775735at2"/>
<evidence type="ECO:0000256" key="3">
    <source>
        <dbReference type="ARBA" id="ARBA00022448"/>
    </source>
</evidence>
<feature type="transmembrane region" description="Helical" evidence="8">
    <location>
        <begin position="111"/>
        <end position="132"/>
    </location>
</feature>
<feature type="transmembrane region" description="Helical" evidence="8">
    <location>
        <begin position="467"/>
        <end position="485"/>
    </location>
</feature>
<keyword evidence="5 8" id="KW-0812">Transmembrane</keyword>